<reference evidence="3" key="2">
    <citation type="submission" date="2020-04" db="EMBL/GenBank/DDBJ databases">
        <authorList>
            <consortium name="NCBI Genome Project"/>
        </authorList>
    </citation>
    <scope>NUCLEOTIDE SEQUENCE</scope>
    <source>
        <strain evidence="3">CBS 781.70</strain>
    </source>
</reference>
<reference evidence="3" key="3">
    <citation type="submission" date="2025-04" db="UniProtKB">
        <authorList>
            <consortium name="RefSeq"/>
        </authorList>
    </citation>
    <scope>IDENTIFICATION</scope>
    <source>
        <strain evidence="3">CBS 781.70</strain>
    </source>
</reference>
<dbReference type="AlphaFoldDB" id="A0A6G1FUI3"/>
<dbReference type="Proteomes" id="UP000504638">
    <property type="component" value="Unplaced"/>
</dbReference>
<reference evidence="1 3" key="1">
    <citation type="submission" date="2020-01" db="EMBL/GenBank/DDBJ databases">
        <authorList>
            <consortium name="DOE Joint Genome Institute"/>
            <person name="Haridas S."/>
            <person name="Albert R."/>
            <person name="Binder M."/>
            <person name="Bloem J."/>
            <person name="Labutti K."/>
            <person name="Salamov A."/>
            <person name="Andreopoulos B."/>
            <person name="Baker S.E."/>
            <person name="Barry K."/>
            <person name="Bills G."/>
            <person name="Bluhm B.H."/>
            <person name="Cannon C."/>
            <person name="Castanera R."/>
            <person name="Culley D.E."/>
            <person name="Daum C."/>
            <person name="Ezra D."/>
            <person name="Gonzalez J.B."/>
            <person name="Henrissat B."/>
            <person name="Kuo A."/>
            <person name="Liang C."/>
            <person name="Lipzen A."/>
            <person name="Lutzoni F."/>
            <person name="Magnuson J."/>
            <person name="Mondo S."/>
            <person name="Nolan M."/>
            <person name="Ohm R."/>
            <person name="Pangilinan J."/>
            <person name="Park H.-J."/>
            <person name="Ramirez L."/>
            <person name="Alfaro M."/>
            <person name="Sun H."/>
            <person name="Tritt A."/>
            <person name="Yoshinaga Y."/>
            <person name="Zwiers L.-H."/>
            <person name="Turgeon B.G."/>
            <person name="Goodwin S.B."/>
            <person name="Spatafora J.W."/>
            <person name="Crous P.W."/>
            <person name="Grigoriev I.V."/>
        </authorList>
    </citation>
    <scope>NUCLEOTIDE SEQUENCE</scope>
    <source>
        <strain evidence="1 3">CBS 781.70</strain>
    </source>
</reference>
<name>A0A6G1FUI3_9PEZI</name>
<keyword evidence="2" id="KW-1185">Reference proteome</keyword>
<organism evidence="1">
    <name type="scientific">Eremomyces bilateralis CBS 781.70</name>
    <dbReference type="NCBI Taxonomy" id="1392243"/>
    <lineage>
        <taxon>Eukaryota</taxon>
        <taxon>Fungi</taxon>
        <taxon>Dikarya</taxon>
        <taxon>Ascomycota</taxon>
        <taxon>Pezizomycotina</taxon>
        <taxon>Dothideomycetes</taxon>
        <taxon>Dothideomycetes incertae sedis</taxon>
        <taxon>Eremomycetales</taxon>
        <taxon>Eremomycetaceae</taxon>
        <taxon>Eremomyces</taxon>
    </lineage>
</organism>
<dbReference type="EMBL" id="ML975172">
    <property type="protein sequence ID" value="KAF1809467.1"/>
    <property type="molecule type" value="Genomic_DNA"/>
</dbReference>
<evidence type="ECO:0000313" key="3">
    <source>
        <dbReference type="RefSeq" id="XP_033531098.1"/>
    </source>
</evidence>
<dbReference type="RefSeq" id="XP_033531098.1">
    <property type="nucleotide sequence ID" value="XM_033673993.1"/>
</dbReference>
<accession>A0A6G1FUI3</accession>
<protein>
    <submittedName>
        <fullName evidence="1 3">Uncharacterized protein</fullName>
    </submittedName>
</protein>
<gene>
    <name evidence="1 3" type="ORF">P152DRAFT_158124</name>
</gene>
<sequence length="216" mass="24197">MKNSLKSFLRDEISKISRTIRRYSATYWTGYPTSLFERSGRNTLAMCNIHGAIGGHITIIESPISNSDIFVDAAPVNEEGQAPFIELLASYSRLLKKSKGHDRNAPDPCPRSICVLCDPTGRVVSFSQHLSLMRHFLVTHLRHSHLDKGHKCPVPDYGLTVGAGVSPFYSFAASARQTLYSCWPSRHRTPYMRPLRSDWASVVIFEMSHSNSTIQG</sequence>
<dbReference type="GeneID" id="54414563"/>
<evidence type="ECO:0000313" key="1">
    <source>
        <dbReference type="EMBL" id="KAF1809467.1"/>
    </source>
</evidence>
<proteinExistence type="predicted"/>
<evidence type="ECO:0000313" key="2">
    <source>
        <dbReference type="Proteomes" id="UP000504638"/>
    </source>
</evidence>